<evidence type="ECO:0000256" key="6">
    <source>
        <dbReference type="PROSITE-ProRule" id="PRU00091"/>
    </source>
</evidence>
<evidence type="ECO:0000313" key="13">
    <source>
        <dbReference type="Proteomes" id="UP000265703"/>
    </source>
</evidence>
<protein>
    <recommendedName>
        <fullName evidence="14">Beach-domain-containing protein</fullName>
    </recommendedName>
</protein>
<sequence length="3367" mass="386257">MNTMWAKIVGQLKNANQPLFSALTTQPPPSTVFKPPEKPFARRRGSSVSSAKQRQNIIFGVNLENEALERSKLNTRKTIPAEQQNDLCSLFRQWQNSVDEKEREVLLVATSRKFCDIYVEAPELLQESFEDLESFTKAISKHLVSCIRDILPTEKDFKASQELLKVLSDEKRLLIILKAIDILCFGPEFVYEIMSSNELPSVLIYTLQCFIENNPQDEVLKSLEKSESLTSDTSAFFSVISDIMTDILVYFVTKPIILSQLIKQDLLFLLVTMTISRGKTVYNDDDRSFAWEDRALDILAGLFDSNIINEECLNYFQNKNILGALMKVLTDNIDLEKNRFINNPQLIYAGSMLVDLIQGTYKITPIFLEEFSNCKGYDAFFNLLVLPPFDGQSSITKDTLITLAEDLVFFGTDSLKPASNVTPYQHSDFKLPPESKDDESLFRNEKAFQVLVSALLYPESTSNFHFDSLNVNSDVIPDIFRQKMVAAIAEVFKSNYLNYFLTESLNILPILIEHLDKFSSKVQRSILDLLVFVMVDLNYVPFRELVVLSLHFQGQSLKHTTAVACETVISLLQTSSKFKEVFREIGLLNMLCSLLQELATTLQDKFGNTHFVKRISISQLSDVLEQNKDPSAIKNRFGPEVIENFQLIAECLIELLKGNKANLNLFGVTYKGNLFDLFHYDETRDGALAIFETLVVESYVLFIEPQTPKSTKTISLSSTAEHSFQFGRLVEIVQSLSRFDLKMKKHILWSMRRILIACPEMKDVFRETGGFVCLISLLVGLEDVYKLWIKNNEIKDNSQNVNEVKKTKRSKKSFEIDDPPTKDQAVEMLKAIFSLFAEAFSGHDSNRRFFSTTIGFKSMEDVIILTRILEPGGSAENFFGIFFGFAIENENVADVFVEPAFNGAEQSEGENSPSRIVRMFGNMTDEIRNPNVIPTLLKLQLHVQYNEKLFSNIYEALLALAFANRRNQVMLNKYSVLEIILRRLFPMPTDNKEEEIENKIQIPINERRFLNRLALRLIEMGVSTKEIRFLFEQFENGNQQSEEGFMDNESNFMNAMDMVLFGVQRSRWPRFVQFDMSQFGYSYMEMNNLSDRQFPPANGGYTFMTWLDIENFDSNVNLTLLGLSDDEKRCYLQIYFEAKTHKLVVQTSPKQSTRFERYEFKTGCWYHIAIVHNRPRLGTSSTMSLFVDGRFVENLKCQYLGQPAANRPIRVFIGTSKGIARSSGKGETRLAWDLGPCYLFEDDLDGDIISVFYHLGPRYSSNFQDSLGQFQTYQTSTLLTMKLDLSRQRKDANIEVDHFAMVNAIRGNNSQTLPEEKIIFAFNANNVLICGQNASILGSGLSESTSQALALSTVILNAAVPKVERALRVSHGLAYLHGNPVTAIPYGMDDSIWKIGGSAVVLRLIERADTAKDLYKTVCTLIELIRFSWRNSEDMERIHGYEILAYLLKQKHGLLTYELLNLLLVFVGYNPINPKDSVIINPLAYRYLILDFDLWRHADETVQRAHLMQFATFIQLSQHHHFNAKRLSKMSVVKKMLVALKLNVYPKDLLSDFIATLKIVVKYNFTNEVIRSIATFLVSTNKPNKRLISAPRRESPLKTGMGSTFTHENVGKSSVKNIVTDAKSLLVETTAKHIGVLVMEMLAEILCDKMNPFYVNKFSTTITNKWPLLFFNEDSNSFWVVCAARILARLFHSQGSNYVQKFRSSAEGFIVMQKLLPQWWYLTQLQQALFAMLFGTDICDVPLDAPFDLFSLLTLFRDKDNETRIVCPDVMPIILFMMREGINSIVQLSYDIEKDFKPRDKAQDDIKTEAKYQRKRSQSLSRDLEVSSEILEVEKINEEIKDTLFKLSHVEQTIIHFLTDMYNNSTEFSELCCKSEIMDSFIEILFPIVCACDEVSIETELHSKNFGIESDINAAFEIHMSGGISNIFPILTSISKQPTQYIDDEPAEEMTSFSSGSNFLRISTENLTSSPLSSSPLRSSPLQSDTEEDSMFNIPRTIINLKEKRTDYAEHKNATVESLLEFIVLICVNSIVDSKTKSLAGLEIVLKSFPPSLLDHQIKFESYILIHVIRSLKSTLQLDKNLLMDQRIIANTAKFSLLTVDALYQGWFLDGRNQIFDFLTIVLEEIQRIDNANNANGKRANDQWITSLYRSLNRIILFGLSEMDKMPIDESVTDEILDKMIYHQKVIFSQYNTDIEFLKCLCYHLYKCLLYDNQEIKTTSTNIWKLLMLQKQVEMSVILKTRIRGIEHKELVEGFSKPLEMDVASFLEWIDSRRIQLDALFLEHISKIWEIIITTEMKNSKESIKNIHLKRMSKLKRLHKRVAIEQDFFDRYRSKTNKWSRHIQEIETGRYYKSIQDNIDICNYFRDEWTKTSADLFRERALWCSKTVDTEAKWRLDFTEGRCRMRKKLERNENLRLHTYKPKSSKYEKATKENTSPSPVASSPVKSASSLEIPGFHNKRGKSLDRQMTLTPSTSDLESIPADDVDSIGNSQYTESQEVDEETAYEEDNYRKVLRSLEHGDYSVIDIFNISRITGLDACEGLLLFCKQNLYLIDNYFQRSDEEIVDIWDAPIEERDQYLQMLAAHAGYDSNTGVKEKKHKSRRWAYDDIKEVHKRKFLFRDVALEIFFADGRNYLITFFLKERDIAYNKLVDRATFSISGSESVIGTSAALDVMSPVTPLSIGSPFKLTNFFANSSLAELTSRWEKREISNFQYLMHLNTLAGRSYNDLTQYPVFPWILADYTSEELDLTNPATFRDLSKPMGAQTEERRKEFQLRYRSFDPTANATTPAFHYGTHYSSAMIVCSYLIRLEPFVQQYLKLQGGHFDHADRLFHSIAKAWSSATRDNMSDVRELIPEFFYLPEFLENTNKFNFGVKQGTGEVIDSVILPPWAHGDPKIFIHKHRQALECEYVSAHLHEWIDLVFGYKQQGPAAVEAINVFHHLSYEGAIDLDAITDPVERSASTGIIHNFGQTPRQLFTKPHPARSLESYDGYKFHENVDKLIPSIYPSLDIRLQVHEIRLSNDRLMAVSTQKILVPPDYTHYVEWGYSDNSLRLHQLDTRKLVGLYENLHLEAVSCACFADGRTFITGGTDAVICIWRLSWQTKSPKFRFMECLRGHSAKINCVTNSRSYSIIVSGSDDQTCIIWDLNRMKYVRQLQNHDAGVQFVAVNDTTGDIVTCSGSVIKIWTINGDLLLTKNTSQFSDPILCCTFYEGKQNEWLDKDMIITGHKKGIIKFWNKTFEPSNNKEKNVVKWDISLRHQLKHENRLGLTSSSDIVALLASGTQRVLYSGDSLGKIYTWVLPDVKIESHWMPDNQTDNCLKCGSKFAVLERKIHCKTCGGIYCSGCTNRNSRYCVDCCEKLGMTNSS</sequence>
<dbReference type="Pfam" id="PF01363">
    <property type="entry name" value="FYVE"/>
    <property type="match status" value="1"/>
</dbReference>
<dbReference type="PROSITE" id="PS50197">
    <property type="entry name" value="BEACH"/>
    <property type="match status" value="1"/>
</dbReference>
<keyword evidence="5" id="KW-0862">Zinc</keyword>
<dbReference type="SMART" id="SM00064">
    <property type="entry name" value="FYVE"/>
    <property type="match status" value="1"/>
</dbReference>
<dbReference type="InterPro" id="IPR013083">
    <property type="entry name" value="Znf_RING/FYVE/PHD"/>
</dbReference>
<dbReference type="Pfam" id="PF14844">
    <property type="entry name" value="PH_BEACH"/>
    <property type="match status" value="1"/>
</dbReference>
<dbReference type="InterPro" id="IPR017455">
    <property type="entry name" value="Znf_FYVE-rel"/>
</dbReference>
<dbReference type="Gene3D" id="3.30.40.10">
    <property type="entry name" value="Zinc/RING finger domain, C3HC4 (zinc finger)"/>
    <property type="match status" value="1"/>
</dbReference>
<dbReference type="GO" id="GO:0008270">
    <property type="term" value="F:zinc ion binding"/>
    <property type="evidence" value="ECO:0007669"/>
    <property type="project" value="UniProtKB-KW"/>
</dbReference>
<dbReference type="InterPro" id="IPR019775">
    <property type="entry name" value="WD40_repeat_CS"/>
</dbReference>
<dbReference type="InterPro" id="IPR015943">
    <property type="entry name" value="WD40/YVTN_repeat-like_dom_sf"/>
</dbReference>
<dbReference type="SMART" id="SM01026">
    <property type="entry name" value="Beach"/>
    <property type="match status" value="1"/>
</dbReference>
<keyword evidence="4 6" id="KW-0863">Zinc-finger</keyword>
<feature type="compositionally biased region" description="Low complexity" evidence="8">
    <location>
        <begin position="2436"/>
        <end position="2450"/>
    </location>
</feature>
<dbReference type="InterPro" id="IPR011993">
    <property type="entry name" value="PH-like_dom_sf"/>
</dbReference>
<comment type="caution">
    <text evidence="12">The sequence shown here is derived from an EMBL/GenBank/DDBJ whole genome shotgun (WGS) entry which is preliminary data.</text>
</comment>
<evidence type="ECO:0000256" key="7">
    <source>
        <dbReference type="PROSITE-ProRule" id="PRU00221"/>
    </source>
</evidence>
<dbReference type="Gene3D" id="1.10.1540.10">
    <property type="entry name" value="BEACH domain"/>
    <property type="match status" value="1"/>
</dbReference>
<dbReference type="PANTHER" id="PTHR46108">
    <property type="entry name" value="BLUE CHEESE"/>
    <property type="match status" value="1"/>
</dbReference>
<proteinExistence type="predicted"/>
<organism evidence="12 13">
    <name type="scientific">Glomus cerebriforme</name>
    <dbReference type="NCBI Taxonomy" id="658196"/>
    <lineage>
        <taxon>Eukaryota</taxon>
        <taxon>Fungi</taxon>
        <taxon>Fungi incertae sedis</taxon>
        <taxon>Mucoromycota</taxon>
        <taxon>Glomeromycotina</taxon>
        <taxon>Glomeromycetes</taxon>
        <taxon>Glomerales</taxon>
        <taxon>Glomeraceae</taxon>
        <taxon>Glomus</taxon>
    </lineage>
</organism>
<dbReference type="InterPro" id="IPR016024">
    <property type="entry name" value="ARM-type_fold"/>
</dbReference>
<dbReference type="SUPFAM" id="SSF48371">
    <property type="entry name" value="ARM repeat"/>
    <property type="match status" value="1"/>
</dbReference>
<dbReference type="InterPro" id="IPR000409">
    <property type="entry name" value="BEACH_dom"/>
</dbReference>
<feature type="repeat" description="WD" evidence="7">
    <location>
        <begin position="3114"/>
        <end position="3155"/>
    </location>
</feature>
<dbReference type="CDD" id="cd06071">
    <property type="entry name" value="Beach"/>
    <property type="match status" value="1"/>
</dbReference>
<dbReference type="InterPro" id="IPR056252">
    <property type="entry name" value="Alfy-like_Arm-like"/>
</dbReference>
<dbReference type="PROSITE" id="PS50082">
    <property type="entry name" value="WD_REPEATS_2"/>
    <property type="match status" value="1"/>
</dbReference>
<dbReference type="SUPFAM" id="SSF57903">
    <property type="entry name" value="FYVE/PHD zinc finger"/>
    <property type="match status" value="1"/>
</dbReference>
<feature type="compositionally biased region" description="Low complexity" evidence="8">
    <location>
        <begin position="1969"/>
        <end position="1984"/>
    </location>
</feature>
<dbReference type="PROSITE" id="PS50294">
    <property type="entry name" value="WD_REPEATS_REGION"/>
    <property type="match status" value="1"/>
</dbReference>
<dbReference type="Pfam" id="PF00400">
    <property type="entry name" value="WD40"/>
    <property type="match status" value="1"/>
</dbReference>
<feature type="region of interest" description="Disordered" evidence="8">
    <location>
        <begin position="25"/>
        <end position="52"/>
    </location>
</feature>
<dbReference type="EMBL" id="QKYT01000473">
    <property type="protein sequence ID" value="RIA84695.1"/>
    <property type="molecule type" value="Genomic_DNA"/>
</dbReference>
<dbReference type="PROSITE" id="PS50178">
    <property type="entry name" value="ZF_FYVE"/>
    <property type="match status" value="1"/>
</dbReference>
<evidence type="ECO:0008006" key="14">
    <source>
        <dbReference type="Google" id="ProtNLM"/>
    </source>
</evidence>
<keyword evidence="2" id="KW-0479">Metal-binding</keyword>
<dbReference type="SMART" id="SM00320">
    <property type="entry name" value="WD40"/>
    <property type="match status" value="5"/>
</dbReference>
<feature type="region of interest" description="Disordered" evidence="8">
    <location>
        <begin position="1967"/>
        <end position="1988"/>
    </location>
</feature>
<dbReference type="Gene3D" id="2.30.29.30">
    <property type="entry name" value="Pleckstrin-homology domain (PH domain)/Phosphotyrosine-binding domain (PTB)"/>
    <property type="match status" value="1"/>
</dbReference>
<feature type="domain" description="BEACH" evidence="10">
    <location>
        <begin position="2689"/>
        <end position="2984"/>
    </location>
</feature>
<dbReference type="PANTHER" id="PTHR46108:SF4">
    <property type="entry name" value="BLUE CHEESE"/>
    <property type="match status" value="1"/>
</dbReference>
<dbReference type="PROSITE" id="PS51783">
    <property type="entry name" value="PH_BEACH"/>
    <property type="match status" value="1"/>
</dbReference>
<dbReference type="Gene3D" id="2.130.10.10">
    <property type="entry name" value="YVTN repeat-like/Quinoprotein amine dehydrogenase"/>
    <property type="match status" value="1"/>
</dbReference>
<keyword evidence="1 7" id="KW-0853">WD repeat</keyword>
<dbReference type="InterPro" id="IPR011011">
    <property type="entry name" value="Znf_FYVE_PHD"/>
</dbReference>
<dbReference type="InterPro" id="IPR036372">
    <property type="entry name" value="BEACH_dom_sf"/>
</dbReference>
<evidence type="ECO:0000259" key="9">
    <source>
        <dbReference type="PROSITE" id="PS50178"/>
    </source>
</evidence>
<evidence type="ECO:0000256" key="2">
    <source>
        <dbReference type="ARBA" id="ARBA00022723"/>
    </source>
</evidence>
<dbReference type="OrthoDB" id="26681at2759"/>
<dbReference type="Proteomes" id="UP000265703">
    <property type="component" value="Unassembled WGS sequence"/>
</dbReference>
<dbReference type="Pfam" id="PF02138">
    <property type="entry name" value="Beach"/>
    <property type="match status" value="1"/>
</dbReference>
<accession>A0A397SKQ7</accession>
<feature type="domain" description="BEACH-type PH" evidence="11">
    <location>
        <begin position="2519"/>
        <end position="2651"/>
    </location>
</feature>
<dbReference type="Gene3D" id="2.60.120.200">
    <property type="match status" value="1"/>
</dbReference>
<feature type="compositionally biased region" description="Polar residues" evidence="8">
    <location>
        <begin position="2466"/>
        <end position="2477"/>
    </location>
</feature>
<evidence type="ECO:0000256" key="1">
    <source>
        <dbReference type="ARBA" id="ARBA00022574"/>
    </source>
</evidence>
<keyword evidence="3" id="KW-0677">Repeat</keyword>
<dbReference type="FunFam" id="1.10.1540.10:FF:000002">
    <property type="entry name" value="WD repeat and FYVE domain containing 3"/>
    <property type="match status" value="1"/>
</dbReference>
<dbReference type="PROSITE" id="PS00678">
    <property type="entry name" value="WD_REPEATS_1"/>
    <property type="match status" value="1"/>
</dbReference>
<dbReference type="InterPro" id="IPR051944">
    <property type="entry name" value="BEACH_domain_protein"/>
</dbReference>
<reference evidence="12 13" key="1">
    <citation type="submission" date="2018-06" db="EMBL/GenBank/DDBJ databases">
        <title>Comparative genomics reveals the genomic features of Rhizophagus irregularis, R. cerebriforme, R. diaphanum and Gigaspora rosea, and their symbiotic lifestyle signature.</title>
        <authorList>
            <person name="Morin E."/>
            <person name="San Clemente H."/>
            <person name="Chen E.C.H."/>
            <person name="De La Providencia I."/>
            <person name="Hainaut M."/>
            <person name="Kuo A."/>
            <person name="Kohler A."/>
            <person name="Murat C."/>
            <person name="Tang N."/>
            <person name="Roy S."/>
            <person name="Loubradou J."/>
            <person name="Henrissat B."/>
            <person name="Grigoriev I.V."/>
            <person name="Corradi N."/>
            <person name="Roux C."/>
            <person name="Martin F.M."/>
        </authorList>
    </citation>
    <scope>NUCLEOTIDE SEQUENCE [LARGE SCALE GENOMIC DNA]</scope>
    <source>
        <strain evidence="12 13">DAOM 227022</strain>
    </source>
</reference>
<dbReference type="Pfam" id="PF23295">
    <property type="entry name" value="Arm_4"/>
    <property type="match status" value="1"/>
</dbReference>
<dbReference type="STRING" id="658196.A0A397SKQ7"/>
<evidence type="ECO:0000259" key="10">
    <source>
        <dbReference type="PROSITE" id="PS50197"/>
    </source>
</evidence>
<dbReference type="InterPro" id="IPR000306">
    <property type="entry name" value="Znf_FYVE"/>
</dbReference>
<keyword evidence="13" id="KW-1185">Reference proteome</keyword>
<dbReference type="SUPFAM" id="SSF50978">
    <property type="entry name" value="WD40 repeat-like"/>
    <property type="match status" value="1"/>
</dbReference>
<dbReference type="InterPro" id="IPR023362">
    <property type="entry name" value="PH-BEACH_dom"/>
</dbReference>
<evidence type="ECO:0000259" key="11">
    <source>
        <dbReference type="PROSITE" id="PS51783"/>
    </source>
</evidence>
<evidence type="ECO:0000256" key="5">
    <source>
        <dbReference type="ARBA" id="ARBA00022833"/>
    </source>
</evidence>
<dbReference type="InterPro" id="IPR001680">
    <property type="entry name" value="WD40_rpt"/>
</dbReference>
<evidence type="ECO:0000256" key="4">
    <source>
        <dbReference type="ARBA" id="ARBA00022771"/>
    </source>
</evidence>
<dbReference type="SUPFAM" id="SSF49899">
    <property type="entry name" value="Concanavalin A-like lectins/glucanases"/>
    <property type="match status" value="1"/>
</dbReference>
<evidence type="ECO:0000313" key="12">
    <source>
        <dbReference type="EMBL" id="RIA84695.1"/>
    </source>
</evidence>
<feature type="region of interest" description="Disordered" evidence="8">
    <location>
        <begin position="2420"/>
        <end position="2503"/>
    </location>
</feature>
<dbReference type="SUPFAM" id="SSF81837">
    <property type="entry name" value="BEACH domain"/>
    <property type="match status" value="1"/>
</dbReference>
<evidence type="ECO:0000256" key="8">
    <source>
        <dbReference type="SAM" id="MobiDB-lite"/>
    </source>
</evidence>
<evidence type="ECO:0000256" key="3">
    <source>
        <dbReference type="ARBA" id="ARBA00022737"/>
    </source>
</evidence>
<feature type="domain" description="FYVE-type" evidence="9">
    <location>
        <begin position="3313"/>
        <end position="3349"/>
    </location>
</feature>
<gene>
    <name evidence="12" type="ORF">C1645_879765</name>
</gene>
<name>A0A397SKQ7_9GLOM</name>
<dbReference type="SUPFAM" id="SSF50729">
    <property type="entry name" value="PH domain-like"/>
    <property type="match status" value="1"/>
</dbReference>
<dbReference type="InterPro" id="IPR013320">
    <property type="entry name" value="ConA-like_dom_sf"/>
</dbReference>
<dbReference type="CDD" id="cd01201">
    <property type="entry name" value="PH_BEACH"/>
    <property type="match status" value="1"/>
</dbReference>
<dbReference type="InterPro" id="IPR036322">
    <property type="entry name" value="WD40_repeat_dom_sf"/>
</dbReference>